<dbReference type="GO" id="GO:0006352">
    <property type="term" value="P:DNA-templated transcription initiation"/>
    <property type="evidence" value="ECO:0007669"/>
    <property type="project" value="InterPro"/>
</dbReference>
<dbReference type="RefSeq" id="WP_186847732.1">
    <property type="nucleotide sequence ID" value="NZ_JACOOX010000004.1"/>
</dbReference>
<protein>
    <submittedName>
        <fullName evidence="2">Uncharacterized protein</fullName>
    </submittedName>
</protein>
<keyword evidence="3" id="KW-1185">Reference proteome</keyword>
<evidence type="ECO:0000313" key="2">
    <source>
        <dbReference type="EMBL" id="MBC5663041.1"/>
    </source>
</evidence>
<dbReference type="InterPro" id="IPR013325">
    <property type="entry name" value="RNA_pol_sigma_r2"/>
</dbReference>
<dbReference type="AlphaFoldDB" id="A0A8I0DVC2"/>
<evidence type="ECO:0000313" key="3">
    <source>
        <dbReference type="Proteomes" id="UP000615234"/>
    </source>
</evidence>
<accession>A0A8I0DVC2</accession>
<dbReference type="GO" id="GO:0003700">
    <property type="term" value="F:DNA-binding transcription factor activity"/>
    <property type="evidence" value="ECO:0007669"/>
    <property type="project" value="InterPro"/>
</dbReference>
<dbReference type="Gene3D" id="1.10.1740.10">
    <property type="match status" value="1"/>
</dbReference>
<dbReference type="EMBL" id="JACOOX010000004">
    <property type="protein sequence ID" value="MBC5663041.1"/>
    <property type="molecule type" value="Genomic_DNA"/>
</dbReference>
<dbReference type="Proteomes" id="UP000615234">
    <property type="component" value="Unassembled WGS sequence"/>
</dbReference>
<feature type="compositionally biased region" description="Basic and acidic residues" evidence="1">
    <location>
        <begin position="278"/>
        <end position="295"/>
    </location>
</feature>
<gene>
    <name evidence="2" type="ORF">H8S09_09080</name>
</gene>
<feature type="compositionally biased region" description="Acidic residues" evidence="1">
    <location>
        <begin position="299"/>
        <end position="309"/>
    </location>
</feature>
<sequence>MRFASQEFFDKLKESIMDENSDDSIYTELYEVLLHDTKYRIIRNVGFEDWEDVFQEVAWSVIRQLPRYLLNSEGMHEAQRQSWLNRIVDGKSASWLKKKYRMNKQKKEEQGSQKGSKQPKNIVLSLDMLHEINEETHTPIKLAEEYDSTKSPETIMVESEVSKKLLEKLTQLYSINTSPEKLIAFTYSRLIFPYMGDGVSGKPSKVYEHLYGFRLYDLYECMMDDLMSVIDGFIPKETFLPLREKLDIIDSDGHAIGEKSFNLQVRQITDGVHRIHKKLDADRDEETKEEQKQEQQEGGSDDDDRTPEF</sequence>
<organism evidence="2 3">
    <name type="scientific">Coprococcus hominis</name>
    <name type="common">ex Liu et al. 2022</name>
    <dbReference type="NCBI Taxonomy" id="2763039"/>
    <lineage>
        <taxon>Bacteria</taxon>
        <taxon>Bacillati</taxon>
        <taxon>Bacillota</taxon>
        <taxon>Clostridia</taxon>
        <taxon>Lachnospirales</taxon>
        <taxon>Lachnospiraceae</taxon>
        <taxon>Coprococcus</taxon>
    </lineage>
</organism>
<comment type="caution">
    <text evidence="2">The sequence shown here is derived from an EMBL/GenBank/DDBJ whole genome shotgun (WGS) entry which is preliminary data.</text>
</comment>
<reference evidence="2 3" key="1">
    <citation type="submission" date="2020-08" db="EMBL/GenBank/DDBJ databases">
        <title>Genome public.</title>
        <authorList>
            <person name="Liu C."/>
            <person name="Sun Q."/>
        </authorList>
    </citation>
    <scope>NUCLEOTIDE SEQUENCE [LARGE SCALE GENOMIC DNA]</scope>
    <source>
        <strain evidence="2 3">NSJ-10</strain>
    </source>
</reference>
<feature type="region of interest" description="Disordered" evidence="1">
    <location>
        <begin position="278"/>
        <end position="309"/>
    </location>
</feature>
<evidence type="ECO:0000256" key="1">
    <source>
        <dbReference type="SAM" id="MobiDB-lite"/>
    </source>
</evidence>
<dbReference type="SUPFAM" id="SSF88946">
    <property type="entry name" value="Sigma2 domain of RNA polymerase sigma factors"/>
    <property type="match status" value="1"/>
</dbReference>
<proteinExistence type="predicted"/>
<name>A0A8I0DVC2_9FIRM</name>